<comment type="caution">
    <text evidence="1">The sequence shown here is derived from an EMBL/GenBank/DDBJ whole genome shotgun (WGS) entry which is preliminary data.</text>
</comment>
<dbReference type="RefSeq" id="WP_101539075.1">
    <property type="nucleotide sequence ID" value="NZ_MXAV01000064.1"/>
</dbReference>
<reference evidence="1 2" key="1">
    <citation type="submission" date="2017-03" db="EMBL/GenBank/DDBJ databases">
        <title>Draft genime sequence of the acidophilic sulfur-oxidizing bacterium Acidithiobacillus sp. SH, isolated from seawater.</title>
        <authorList>
            <person name="Sharmin S."/>
            <person name="Tokuhisa M."/>
            <person name="Kanao T."/>
            <person name="Kamimura K."/>
        </authorList>
    </citation>
    <scope>NUCLEOTIDE SEQUENCE [LARGE SCALE GENOMIC DNA]</scope>
    <source>
        <strain evidence="1 2">SH</strain>
    </source>
</reference>
<evidence type="ECO:0000313" key="2">
    <source>
        <dbReference type="Proteomes" id="UP000234329"/>
    </source>
</evidence>
<dbReference type="Proteomes" id="UP000234329">
    <property type="component" value="Unassembled WGS sequence"/>
</dbReference>
<dbReference type="InParanoid" id="A0A2I1DHU5"/>
<sequence>MSGIAVKNWRQNPRLRAYRRKGGKANRRLQSRRIEAFLEFCELQMHETKAARIGARHVQAYWATLTDRAPATRYHHWLALCHWWDMLDKPGKPPQPG</sequence>
<name>A0A2I1DHU5_9PROT</name>
<proteinExistence type="predicted"/>
<dbReference type="OrthoDB" id="7066260at2"/>
<accession>A0A2I1DHU5</accession>
<evidence type="ECO:0008006" key="3">
    <source>
        <dbReference type="Google" id="ProtNLM"/>
    </source>
</evidence>
<dbReference type="AlphaFoldDB" id="A0A2I1DHU5"/>
<organism evidence="1 2">
    <name type="scientific">Acidithiobacillus marinus</name>
    <dbReference type="NCBI Taxonomy" id="187490"/>
    <lineage>
        <taxon>Bacteria</taxon>
        <taxon>Pseudomonadati</taxon>
        <taxon>Pseudomonadota</taxon>
        <taxon>Acidithiobacillia</taxon>
        <taxon>Acidithiobacillales</taxon>
        <taxon>Acidithiobacillaceae</taxon>
        <taxon>Acidithiobacillus</taxon>
    </lineage>
</organism>
<evidence type="ECO:0000313" key="1">
    <source>
        <dbReference type="EMBL" id="PKY09445.1"/>
    </source>
</evidence>
<protein>
    <recommendedName>
        <fullName evidence="3">Integrase</fullName>
    </recommendedName>
</protein>
<dbReference type="EMBL" id="MXAV01000064">
    <property type="protein sequence ID" value="PKY09445.1"/>
    <property type="molecule type" value="Genomic_DNA"/>
</dbReference>
<gene>
    <name evidence="1" type="ORF">B1757_14875</name>
</gene>
<keyword evidence="2" id="KW-1185">Reference proteome</keyword>